<keyword evidence="3 6" id="KW-0812">Transmembrane</keyword>
<dbReference type="SUPFAM" id="SSF160240">
    <property type="entry name" value="Cation efflux protein cytoplasmic domain-like"/>
    <property type="match status" value="1"/>
</dbReference>
<evidence type="ECO:0000256" key="1">
    <source>
        <dbReference type="ARBA" id="ARBA00004141"/>
    </source>
</evidence>
<comment type="subcellular location">
    <subcellularLocation>
        <location evidence="1">Membrane</location>
        <topology evidence="1">Multi-pass membrane protein</topology>
    </subcellularLocation>
</comment>
<dbReference type="GO" id="GO:0006829">
    <property type="term" value="P:zinc ion transport"/>
    <property type="evidence" value="ECO:0007669"/>
    <property type="project" value="InterPro"/>
</dbReference>
<feature type="transmembrane region" description="Helical" evidence="6">
    <location>
        <begin position="161"/>
        <end position="185"/>
    </location>
</feature>
<dbReference type="GO" id="GO:0016020">
    <property type="term" value="C:membrane"/>
    <property type="evidence" value="ECO:0007669"/>
    <property type="project" value="UniProtKB-SubCell"/>
</dbReference>
<organism evidence="8 9">
    <name type="scientific">Candidatus Desulfatibia vada</name>
    <dbReference type="NCBI Taxonomy" id="2841696"/>
    <lineage>
        <taxon>Bacteria</taxon>
        <taxon>Pseudomonadati</taxon>
        <taxon>Thermodesulfobacteriota</taxon>
        <taxon>Desulfobacteria</taxon>
        <taxon>Desulfobacterales</taxon>
        <taxon>Desulfobacterales incertae sedis</taxon>
        <taxon>Candidatus Desulfatibia</taxon>
    </lineage>
</organism>
<feature type="domain" description="Cation efflux protein transmembrane" evidence="7">
    <location>
        <begin position="11"/>
        <end position="220"/>
    </location>
</feature>
<reference evidence="8 9" key="1">
    <citation type="submission" date="2020-08" db="EMBL/GenBank/DDBJ databases">
        <title>Bridging the membrane lipid divide: bacteria of the FCB group superphylum have the potential to synthesize archaeal ether lipids.</title>
        <authorList>
            <person name="Villanueva L."/>
            <person name="Von Meijenfeldt F.A.B."/>
            <person name="Westbye A.B."/>
            <person name="Yadav S."/>
            <person name="Hopmans E.C."/>
            <person name="Dutilh B.E."/>
            <person name="Sinninghe Damste J.S."/>
        </authorList>
    </citation>
    <scope>NUCLEOTIDE SEQUENCE [LARGE SCALE GENOMIC DNA]</scope>
    <source>
        <strain evidence="8">NIOZ-UU17</strain>
    </source>
</reference>
<protein>
    <submittedName>
        <fullName evidence="8">Cation transporter</fullName>
    </submittedName>
</protein>
<evidence type="ECO:0000256" key="6">
    <source>
        <dbReference type="SAM" id="Phobius"/>
    </source>
</evidence>
<name>A0A8J6TPW3_9BACT</name>
<comment type="caution">
    <text evidence="8">The sequence shown here is derived from an EMBL/GenBank/DDBJ whole genome shotgun (WGS) entry which is preliminary data.</text>
</comment>
<proteinExistence type="predicted"/>
<dbReference type="PANTHER" id="PTHR13414:SF9">
    <property type="entry name" value="PROTON-COUPLED ZINC ANTIPORTER SLC30A9, MITOCHONDRIAL"/>
    <property type="match status" value="1"/>
</dbReference>
<dbReference type="InterPro" id="IPR058533">
    <property type="entry name" value="Cation_efflux_TM"/>
</dbReference>
<feature type="transmembrane region" description="Helical" evidence="6">
    <location>
        <begin position="112"/>
        <end position="131"/>
    </location>
</feature>
<evidence type="ECO:0000259" key="7">
    <source>
        <dbReference type="Pfam" id="PF01545"/>
    </source>
</evidence>
<evidence type="ECO:0000256" key="5">
    <source>
        <dbReference type="ARBA" id="ARBA00023136"/>
    </source>
</evidence>
<feature type="transmembrane region" description="Helical" evidence="6">
    <location>
        <begin position="76"/>
        <end position="100"/>
    </location>
</feature>
<gene>
    <name evidence="8" type="ORF">H8D96_03070</name>
</gene>
<dbReference type="InterPro" id="IPR036837">
    <property type="entry name" value="Cation_efflux_CTD_sf"/>
</dbReference>
<dbReference type="NCBIfam" id="TIGR01297">
    <property type="entry name" value="CDF"/>
    <property type="match status" value="1"/>
</dbReference>
<dbReference type="Gene3D" id="3.30.70.1350">
    <property type="entry name" value="Cation efflux protein, cytoplasmic domain"/>
    <property type="match status" value="1"/>
</dbReference>
<dbReference type="InterPro" id="IPR040177">
    <property type="entry name" value="SLC30A9"/>
</dbReference>
<dbReference type="InterPro" id="IPR027469">
    <property type="entry name" value="Cation_efflux_TMD_sf"/>
</dbReference>
<keyword evidence="5 6" id="KW-0472">Membrane</keyword>
<dbReference type="Gene3D" id="1.20.1510.10">
    <property type="entry name" value="Cation efflux protein transmembrane domain"/>
    <property type="match status" value="1"/>
</dbReference>
<keyword evidence="2" id="KW-0813">Transport</keyword>
<evidence type="ECO:0000256" key="4">
    <source>
        <dbReference type="ARBA" id="ARBA00022989"/>
    </source>
</evidence>
<evidence type="ECO:0000256" key="3">
    <source>
        <dbReference type="ARBA" id="ARBA00022692"/>
    </source>
</evidence>
<sequence>MKKHSDKKVIYAALIGNSAIAVMKFIAAVSSGSAAMLAEGFHSTADSVNQIMLLIGHKRAARPPDEKHPFGYGKEIYFWAFVVAVSIFCVGAVLSIYEGVKKILHPELVKSLYLPLIVLGVSVIFEAYPWWVAYSEAKSLKSEKGFSGFLDLVVRSKNPTIMVVLLEDSAAMVGLFVAAIGISLAHVTGRPIFDAAASIFIGVVLFILALFIARETKALLIGESAGSRDRERIQQAICGVTEITSCGQLLTMHMGPEDILVNMEVEFLDDLSTDELETAIDKIEQNVKAAVPAVTKIYIEAQSLKKKPAKSKTLAE</sequence>
<dbReference type="SUPFAM" id="SSF161111">
    <property type="entry name" value="Cation efflux protein transmembrane domain-like"/>
    <property type="match status" value="1"/>
</dbReference>
<dbReference type="Proteomes" id="UP000605201">
    <property type="component" value="Unassembled WGS sequence"/>
</dbReference>
<dbReference type="GO" id="GO:0008324">
    <property type="term" value="F:monoatomic cation transmembrane transporter activity"/>
    <property type="evidence" value="ECO:0007669"/>
    <property type="project" value="InterPro"/>
</dbReference>
<dbReference type="AlphaFoldDB" id="A0A8J6TPW3"/>
<evidence type="ECO:0000313" key="8">
    <source>
        <dbReference type="EMBL" id="MBC8430880.1"/>
    </source>
</evidence>
<evidence type="ECO:0000313" key="9">
    <source>
        <dbReference type="Proteomes" id="UP000605201"/>
    </source>
</evidence>
<keyword evidence="4 6" id="KW-1133">Transmembrane helix</keyword>
<feature type="transmembrane region" description="Helical" evidence="6">
    <location>
        <begin position="192"/>
        <end position="213"/>
    </location>
</feature>
<dbReference type="InterPro" id="IPR002524">
    <property type="entry name" value="Cation_efflux"/>
</dbReference>
<feature type="transmembrane region" description="Helical" evidence="6">
    <location>
        <begin position="9"/>
        <end position="29"/>
    </location>
</feature>
<dbReference type="Pfam" id="PF01545">
    <property type="entry name" value="Cation_efflux"/>
    <property type="match status" value="1"/>
</dbReference>
<dbReference type="PANTHER" id="PTHR13414">
    <property type="entry name" value="HUEL-CATION TRANSPORTER"/>
    <property type="match status" value="1"/>
</dbReference>
<dbReference type="EMBL" id="JACNIG010000092">
    <property type="protein sequence ID" value="MBC8430880.1"/>
    <property type="molecule type" value="Genomic_DNA"/>
</dbReference>
<accession>A0A8J6TPW3</accession>
<evidence type="ECO:0000256" key="2">
    <source>
        <dbReference type="ARBA" id="ARBA00022448"/>
    </source>
</evidence>